<feature type="domain" description="UvrD-like helicase C-terminal" evidence="5">
    <location>
        <begin position="193"/>
        <end position="255"/>
    </location>
</feature>
<organism evidence="6 7">
    <name type="scientific">Fusibacter paucivorans</name>
    <dbReference type="NCBI Taxonomy" id="76009"/>
    <lineage>
        <taxon>Bacteria</taxon>
        <taxon>Bacillati</taxon>
        <taxon>Bacillota</taxon>
        <taxon>Clostridia</taxon>
        <taxon>Eubacteriales</taxon>
        <taxon>Eubacteriales Family XII. Incertae Sedis</taxon>
        <taxon>Fusibacter</taxon>
    </lineage>
</organism>
<keyword evidence="2" id="KW-0378">Hydrolase</keyword>
<dbReference type="Pfam" id="PF13361">
    <property type="entry name" value="UvrD_C"/>
    <property type="match status" value="1"/>
</dbReference>
<evidence type="ECO:0000256" key="3">
    <source>
        <dbReference type="ARBA" id="ARBA00022806"/>
    </source>
</evidence>
<sequence>MFGEKSLLYLEYNNPKDVVTDYKNILKAYNISFCESSIIVKQNSLKDEIVNVKPEEKHLLISALQYWGQGNSYQKQLALKFVGLQVSKWLKDSGSERNYYCPKEIQSVFKWRIFLRDVLSDFSRDSKLMNFKRINKGWYADARNIIPSILMRRFIQLEGYGIEGFNLNKIFNGMWYKAVDTNKQIELYNDVVSEENIKTLTVHGAKGCTFESTLVISSKTASSQSGHWKAHWLEGNDEDKRVGYVASTRAKYLLVWGIPKLSDEDRNLIESIGFIDGKKIISQLNSTN</sequence>
<evidence type="ECO:0000313" key="6">
    <source>
        <dbReference type="EMBL" id="MBS7528460.1"/>
    </source>
</evidence>
<proteinExistence type="predicted"/>
<gene>
    <name evidence="6" type="ORF">KHM83_17370</name>
</gene>
<reference evidence="6 7" key="1">
    <citation type="submission" date="2021-05" db="EMBL/GenBank/DDBJ databases">
        <title>Fusibacter ferrireducens sp. nov., an anaerobic, sulfur- and Fe-reducing bacterium isolated from the mangrove sediment.</title>
        <authorList>
            <person name="Qiu D."/>
        </authorList>
    </citation>
    <scope>NUCLEOTIDE SEQUENCE [LARGE SCALE GENOMIC DNA]</scope>
    <source>
        <strain evidence="6 7">DSM 12116</strain>
    </source>
</reference>
<dbReference type="EMBL" id="JAHBCL010000041">
    <property type="protein sequence ID" value="MBS7528460.1"/>
    <property type="molecule type" value="Genomic_DNA"/>
</dbReference>
<evidence type="ECO:0000313" key="7">
    <source>
        <dbReference type="Proteomes" id="UP000746471"/>
    </source>
</evidence>
<keyword evidence="3" id="KW-0347">Helicase</keyword>
<name>A0ABS5PTG5_9FIRM</name>
<keyword evidence="7" id="KW-1185">Reference proteome</keyword>
<comment type="caution">
    <text evidence="6">The sequence shown here is derived from an EMBL/GenBank/DDBJ whole genome shotgun (WGS) entry which is preliminary data.</text>
</comment>
<evidence type="ECO:0000256" key="2">
    <source>
        <dbReference type="ARBA" id="ARBA00022801"/>
    </source>
</evidence>
<evidence type="ECO:0000256" key="1">
    <source>
        <dbReference type="ARBA" id="ARBA00022741"/>
    </source>
</evidence>
<dbReference type="Proteomes" id="UP000746471">
    <property type="component" value="Unassembled WGS sequence"/>
</dbReference>
<evidence type="ECO:0000259" key="5">
    <source>
        <dbReference type="Pfam" id="PF13361"/>
    </source>
</evidence>
<dbReference type="InterPro" id="IPR014017">
    <property type="entry name" value="DNA_helicase_UvrD-like_C"/>
</dbReference>
<evidence type="ECO:0000256" key="4">
    <source>
        <dbReference type="ARBA" id="ARBA00022840"/>
    </source>
</evidence>
<dbReference type="SUPFAM" id="SSF52540">
    <property type="entry name" value="P-loop containing nucleoside triphosphate hydrolases"/>
    <property type="match status" value="2"/>
</dbReference>
<dbReference type="RefSeq" id="WP_213238317.1">
    <property type="nucleotide sequence ID" value="NZ_JAHBCL010000041.1"/>
</dbReference>
<accession>A0ABS5PTG5</accession>
<protein>
    <recommendedName>
        <fullName evidence="5">UvrD-like helicase C-terminal domain-containing protein</fullName>
    </recommendedName>
</protein>
<keyword evidence="4" id="KW-0067">ATP-binding</keyword>
<keyword evidence="1" id="KW-0547">Nucleotide-binding</keyword>
<dbReference type="InterPro" id="IPR027417">
    <property type="entry name" value="P-loop_NTPase"/>
</dbReference>
<dbReference type="Gene3D" id="3.40.50.300">
    <property type="entry name" value="P-loop containing nucleotide triphosphate hydrolases"/>
    <property type="match status" value="1"/>
</dbReference>